<gene>
    <name evidence="1" type="ORF">ERS007657_02697</name>
    <name evidence="2" type="ORF">ERS007739_01074</name>
</gene>
<dbReference type="AlphaFoldDB" id="A0A654U2V9"/>
<reference evidence="3 4" key="1">
    <citation type="submission" date="2015-03" db="EMBL/GenBank/DDBJ databases">
        <authorList>
            <consortium name="Pathogen Informatics"/>
        </authorList>
    </citation>
    <scope>NUCLEOTIDE SEQUENCE [LARGE SCALE GENOMIC DNA]</scope>
    <source>
        <strain evidence="1 4">C09601061</strain>
        <strain evidence="3">N09902308</strain>
    </source>
</reference>
<protein>
    <submittedName>
        <fullName evidence="1">Uncharacterized protein</fullName>
    </submittedName>
</protein>
<evidence type="ECO:0000313" key="2">
    <source>
        <dbReference type="EMBL" id="COX31998.1"/>
    </source>
</evidence>
<dbReference type="Proteomes" id="UP000039021">
    <property type="component" value="Unassembled WGS sequence"/>
</dbReference>
<evidence type="ECO:0000313" key="4">
    <source>
        <dbReference type="Proteomes" id="UP000046680"/>
    </source>
</evidence>
<evidence type="ECO:0000313" key="1">
    <source>
        <dbReference type="EMBL" id="CFR88578.1"/>
    </source>
</evidence>
<evidence type="ECO:0000313" key="3">
    <source>
        <dbReference type="Proteomes" id="UP000039021"/>
    </source>
</evidence>
<name>A0A654U2V9_MYCTX</name>
<organism evidence="1 4">
    <name type="scientific">Mycobacterium tuberculosis</name>
    <dbReference type="NCBI Taxonomy" id="1773"/>
    <lineage>
        <taxon>Bacteria</taxon>
        <taxon>Bacillati</taxon>
        <taxon>Actinomycetota</taxon>
        <taxon>Actinomycetes</taxon>
        <taxon>Mycobacteriales</taxon>
        <taxon>Mycobacteriaceae</taxon>
        <taxon>Mycobacterium</taxon>
        <taxon>Mycobacterium tuberculosis complex</taxon>
    </lineage>
</organism>
<reference evidence="2" key="2">
    <citation type="submission" date="2015-03" db="EMBL/GenBank/DDBJ databases">
        <authorList>
            <consortium name="Pathogen Informatics"/>
            <person name="Murphy D."/>
        </authorList>
    </citation>
    <scope>NUCLEOTIDE SEQUENCE</scope>
    <source>
        <strain evidence="2">N09902308</strain>
    </source>
</reference>
<dbReference type="EMBL" id="CSBK01000371">
    <property type="protein sequence ID" value="COX31998.1"/>
    <property type="molecule type" value="Genomic_DNA"/>
</dbReference>
<proteinExistence type="predicted"/>
<sequence>MHHLDVVGRNPQLLGDDLRERRLVALALGLNRKPQHGFARRVHAQLAAVGHAQAEDVHVLARPGAHGLGEK</sequence>
<dbReference type="EMBL" id="CGCX01001094">
    <property type="protein sequence ID" value="CFR88578.1"/>
    <property type="molecule type" value="Genomic_DNA"/>
</dbReference>
<dbReference type="Proteomes" id="UP000046680">
    <property type="component" value="Unassembled WGS sequence"/>
</dbReference>
<accession>A0A654U2V9</accession>